<dbReference type="EMBL" id="CAIX01000106">
    <property type="protein sequence ID" value="CCI10147.1"/>
    <property type="molecule type" value="Genomic_DNA"/>
</dbReference>
<gene>
    <name evidence="1" type="ORF">BN9_066430</name>
</gene>
<proteinExistence type="predicted"/>
<dbReference type="InParanoid" id="A0A024FTC0"/>
<organism evidence="1 2">
    <name type="scientific">Albugo candida</name>
    <dbReference type="NCBI Taxonomy" id="65357"/>
    <lineage>
        <taxon>Eukaryota</taxon>
        <taxon>Sar</taxon>
        <taxon>Stramenopiles</taxon>
        <taxon>Oomycota</taxon>
        <taxon>Peronosporomycetes</taxon>
        <taxon>Albuginales</taxon>
        <taxon>Albuginaceae</taxon>
        <taxon>Albugo</taxon>
    </lineage>
</organism>
<evidence type="ECO:0000313" key="1">
    <source>
        <dbReference type="EMBL" id="CCI10147.1"/>
    </source>
</evidence>
<accession>A0A024FTC0</accession>
<evidence type="ECO:0000313" key="2">
    <source>
        <dbReference type="Proteomes" id="UP000053237"/>
    </source>
</evidence>
<keyword evidence="2" id="KW-1185">Reference proteome</keyword>
<name>A0A024FTC0_9STRA</name>
<dbReference type="AlphaFoldDB" id="A0A024FTC0"/>
<comment type="caution">
    <text evidence="1">The sequence shown here is derived from an EMBL/GenBank/DDBJ whole genome shotgun (WGS) entry which is preliminary data.</text>
</comment>
<dbReference type="Proteomes" id="UP000053237">
    <property type="component" value="Unassembled WGS sequence"/>
</dbReference>
<sequence>MCTSTPYIKVIWLHHFDSQLDLPSTSQQPTTLHIVSFSHFIQHTFCHFFCSKANDVSLNDKINKCPLGLAPYFIDKGCDSSKALTTQCESDFKATNKDFISMLFSVSTDSPIDPLLPEMQPRAIADEVGAFFNGDHYQSSDKAMKTFLQNAHKAIINDLKTNQPLWVDYKVLSDPSFQAEFITRFVLAGFSHCDAEWKKESKKKLRFLM</sequence>
<protein>
    <submittedName>
        <fullName evidence="1">Uncharacterized protein</fullName>
    </submittedName>
</protein>
<reference evidence="1 2" key="1">
    <citation type="submission" date="2012-05" db="EMBL/GenBank/DDBJ databases">
        <title>Recombination and specialization in a pathogen metapopulation.</title>
        <authorList>
            <person name="Gardiner A."/>
            <person name="Kemen E."/>
            <person name="Schultz-Larsen T."/>
            <person name="MacLean D."/>
            <person name="Van Oosterhout C."/>
            <person name="Jones J.D.G."/>
        </authorList>
    </citation>
    <scope>NUCLEOTIDE SEQUENCE [LARGE SCALE GENOMIC DNA]</scope>
    <source>
        <strain evidence="1 2">Ac Nc2</strain>
    </source>
</reference>